<dbReference type="STRING" id="1193682.BJP25_27645"/>
<dbReference type="SUPFAM" id="SSF53697">
    <property type="entry name" value="SIS domain"/>
    <property type="match status" value="1"/>
</dbReference>
<protein>
    <submittedName>
        <fullName evidence="1">Uncharacterized protein</fullName>
    </submittedName>
</protein>
<dbReference type="AlphaFoldDB" id="A0A1Q9LGN7"/>
<dbReference type="InterPro" id="IPR046348">
    <property type="entry name" value="SIS_dom_sf"/>
</dbReference>
<dbReference type="RefSeq" id="WP_075977766.1">
    <property type="nucleotide sequence ID" value="NZ_MKQR01000026.1"/>
</dbReference>
<dbReference type="OrthoDB" id="4772742at2"/>
<proteinExistence type="predicted"/>
<evidence type="ECO:0000313" key="1">
    <source>
        <dbReference type="EMBL" id="OLR91109.1"/>
    </source>
</evidence>
<dbReference type="GO" id="GO:0097367">
    <property type="term" value="F:carbohydrate derivative binding"/>
    <property type="evidence" value="ECO:0007669"/>
    <property type="project" value="InterPro"/>
</dbReference>
<sequence>MPDDTLLDDARRLADADPDGLLRAAAGAGAQVRATAEAAREAGLDRLEGLRPRALVLLTRPGAAQAAPGVLAALLGPGCPVPVVRADEVPTWVGPLDVVVGHTDDPGDHVLAAGVDRAVRRGSAVVLTAPPEGPVAAAASGGAVLVVPRLPVPPGFTFPTALTAGLLALSTLGLLRVDPEVLADELDREAERAHPDHESFVNPAKALALRLAERTPLLWGLDPVATAVAARAAQALGTFTDLVCDVADYQQALSRPALHRAAVRAGSASDIFADPDDLDAPSAAPPRVLLLAVRSEPGDPLRRLAADRLPGADLVDPAEELTADEVTRAAVLALRFDLAALYLGLAAGTTGGSGRYAPATA</sequence>
<name>A0A1Q9LGN7_9PSEU</name>
<organism evidence="1 2">
    <name type="scientific">Actinokineospora bangkokensis</name>
    <dbReference type="NCBI Taxonomy" id="1193682"/>
    <lineage>
        <taxon>Bacteria</taxon>
        <taxon>Bacillati</taxon>
        <taxon>Actinomycetota</taxon>
        <taxon>Actinomycetes</taxon>
        <taxon>Pseudonocardiales</taxon>
        <taxon>Pseudonocardiaceae</taxon>
        <taxon>Actinokineospora</taxon>
    </lineage>
</organism>
<dbReference type="EMBL" id="MKQR01000026">
    <property type="protein sequence ID" value="OLR91109.1"/>
    <property type="molecule type" value="Genomic_DNA"/>
</dbReference>
<accession>A0A1Q9LGN7</accession>
<reference evidence="1 2" key="1">
    <citation type="submission" date="2016-10" db="EMBL/GenBank/DDBJ databases">
        <title>The Draft Genome Sequence of Actinokineospora bangkokensis 44EHWT reveals the biosynthetic pathway of antifungal compounds Thailandins with unusual extender unit butylmalonyl-CoA.</title>
        <authorList>
            <person name="Greule A."/>
            <person name="Intra B."/>
            <person name="Flemming S."/>
            <person name="Rommel M.G."/>
            <person name="Panbangred W."/>
            <person name="Bechthold A."/>
        </authorList>
    </citation>
    <scope>NUCLEOTIDE SEQUENCE [LARGE SCALE GENOMIC DNA]</scope>
    <source>
        <strain evidence="1 2">44EHW</strain>
    </source>
</reference>
<dbReference type="Proteomes" id="UP000186040">
    <property type="component" value="Unassembled WGS sequence"/>
</dbReference>
<evidence type="ECO:0000313" key="2">
    <source>
        <dbReference type="Proteomes" id="UP000186040"/>
    </source>
</evidence>
<keyword evidence="2" id="KW-1185">Reference proteome</keyword>
<gene>
    <name evidence="1" type="ORF">BJP25_27645</name>
</gene>
<comment type="caution">
    <text evidence="1">The sequence shown here is derived from an EMBL/GenBank/DDBJ whole genome shotgun (WGS) entry which is preliminary data.</text>
</comment>
<dbReference type="GO" id="GO:1901135">
    <property type="term" value="P:carbohydrate derivative metabolic process"/>
    <property type="evidence" value="ECO:0007669"/>
    <property type="project" value="InterPro"/>
</dbReference>